<dbReference type="CDD" id="cd02440">
    <property type="entry name" value="AdoMet_MTases"/>
    <property type="match status" value="1"/>
</dbReference>
<dbReference type="EMBL" id="CP003537">
    <property type="protein sequence ID" value="AGH96518.1"/>
    <property type="molecule type" value="Genomic_DNA"/>
</dbReference>
<dbReference type="Gene3D" id="3.10.290.10">
    <property type="entry name" value="RNA-binding S4 domain"/>
    <property type="match status" value="1"/>
</dbReference>
<dbReference type="GO" id="GO:0003723">
    <property type="term" value="F:RNA binding"/>
    <property type="evidence" value="ECO:0007669"/>
    <property type="project" value="UniProtKB-KW"/>
</dbReference>
<dbReference type="InterPro" id="IPR036986">
    <property type="entry name" value="S4_RNA-bd_sf"/>
</dbReference>
<comment type="similarity">
    <text evidence="2">Belongs to the TlyA family.</text>
</comment>
<dbReference type="AlphaFoldDB" id="M4VBE2"/>
<dbReference type="Pfam" id="PF01728">
    <property type="entry name" value="FtsJ"/>
    <property type="match status" value="1"/>
</dbReference>
<evidence type="ECO:0000256" key="1">
    <source>
        <dbReference type="ARBA" id="ARBA00022884"/>
    </source>
</evidence>
<protein>
    <submittedName>
        <fullName evidence="4">Hemolysin</fullName>
    </submittedName>
</protein>
<proteinExistence type="inferred from homology"/>
<dbReference type="PATRIC" id="fig|1184267.3.peg.2333"/>
<name>M4VBE2_9BACT</name>
<dbReference type="STRING" id="1184267.A11Q_2302"/>
<reference evidence="4 5" key="1">
    <citation type="journal article" date="2013" name="ISME J.">
        <title>By their genes ye shall know them: genomic signatures of predatory bacteria.</title>
        <authorList>
            <person name="Pasternak Z."/>
            <person name="Pietrokovski S."/>
            <person name="Rotem O."/>
            <person name="Gophna U."/>
            <person name="Lurie-Weinberger M.N."/>
            <person name="Jurkevitch E."/>
        </authorList>
    </citation>
    <scope>NUCLEOTIDE SEQUENCE [LARGE SCALE GENOMIC DNA]</scope>
    <source>
        <strain evidence="4 5">JSS</strain>
    </source>
</reference>
<dbReference type="KEGG" id="bex:A11Q_2302"/>
<dbReference type="Gene3D" id="3.40.50.150">
    <property type="entry name" value="Vaccinia Virus protein VP39"/>
    <property type="match status" value="1"/>
</dbReference>
<evidence type="ECO:0000256" key="2">
    <source>
        <dbReference type="ARBA" id="ARBA00029460"/>
    </source>
</evidence>
<evidence type="ECO:0000259" key="3">
    <source>
        <dbReference type="Pfam" id="PF01728"/>
    </source>
</evidence>
<dbReference type="eggNOG" id="COG1189">
    <property type="taxonomic scope" value="Bacteria"/>
</dbReference>
<dbReference type="InterPro" id="IPR002877">
    <property type="entry name" value="RNA_MeTrfase_FtsJ_dom"/>
</dbReference>
<dbReference type="Proteomes" id="UP000012040">
    <property type="component" value="Chromosome"/>
</dbReference>
<keyword evidence="5" id="KW-1185">Reference proteome</keyword>
<dbReference type="HOGENOM" id="CLU_058015_1_0_7"/>
<keyword evidence="1" id="KW-0694">RNA-binding</keyword>
<dbReference type="InterPro" id="IPR004538">
    <property type="entry name" value="Hemolysin_A/TlyA"/>
</dbReference>
<dbReference type="PANTHER" id="PTHR32319:SF0">
    <property type="entry name" value="BACTERIAL HEMOLYSIN-LIKE PROTEIN"/>
    <property type="match status" value="1"/>
</dbReference>
<dbReference type="InterPro" id="IPR047048">
    <property type="entry name" value="TlyA"/>
</dbReference>
<dbReference type="PANTHER" id="PTHR32319">
    <property type="entry name" value="BACTERIAL HEMOLYSIN-LIKE PROTEIN"/>
    <property type="match status" value="1"/>
</dbReference>
<dbReference type="GO" id="GO:0008168">
    <property type="term" value="F:methyltransferase activity"/>
    <property type="evidence" value="ECO:0007669"/>
    <property type="project" value="InterPro"/>
</dbReference>
<gene>
    <name evidence="4" type="ORF">A11Q_2302</name>
</gene>
<feature type="domain" description="Ribosomal RNA methyltransferase FtsJ" evidence="3">
    <location>
        <begin position="61"/>
        <end position="248"/>
    </location>
</feature>
<dbReference type="GO" id="GO:0032259">
    <property type="term" value="P:methylation"/>
    <property type="evidence" value="ECO:0007669"/>
    <property type="project" value="InterPro"/>
</dbReference>
<accession>M4VBE2</accession>
<dbReference type="SUPFAM" id="SSF53335">
    <property type="entry name" value="S-adenosyl-L-methionine-dependent methyltransferases"/>
    <property type="match status" value="1"/>
</dbReference>
<evidence type="ECO:0000313" key="4">
    <source>
        <dbReference type="EMBL" id="AGH96518.1"/>
    </source>
</evidence>
<organism evidence="4 5">
    <name type="scientific">Pseudobdellovibrio exovorus JSS</name>
    <dbReference type="NCBI Taxonomy" id="1184267"/>
    <lineage>
        <taxon>Bacteria</taxon>
        <taxon>Pseudomonadati</taxon>
        <taxon>Bdellovibrionota</taxon>
        <taxon>Bdellovibrionia</taxon>
        <taxon>Bdellovibrionales</taxon>
        <taxon>Pseudobdellovibrionaceae</taxon>
        <taxon>Pseudobdellovibrio</taxon>
    </lineage>
</organism>
<dbReference type="InterPro" id="IPR029063">
    <property type="entry name" value="SAM-dependent_MTases_sf"/>
</dbReference>
<dbReference type="PIRSF" id="PIRSF005578">
    <property type="entry name" value="TlyA"/>
    <property type="match status" value="1"/>
</dbReference>
<evidence type="ECO:0000313" key="5">
    <source>
        <dbReference type="Proteomes" id="UP000012040"/>
    </source>
</evidence>
<sequence>MFLVQNQLASSRTQAQALISEHAVYYVNSQGQNVILNKSSFEVSDDIASLIQVHPNDLQKYVSRAGLKLESALEHLKLNVAGLVALDVGQSTGGFTNCLLQHKVKRVVGLDVGHDQLHPTLKNDPRVVAIEGLNAKDIEQHAEFKKQAPAEGFDLMVMDVSFISLTKVVPYLKNYLKPHGQYLFLVKPQFECGAEHLDKNGVVKNKFVYTQLEENIRHVLTQTFGHVQDYFASGLSGKDGNQEFFIYGKNLNG</sequence>